<dbReference type="AlphaFoldDB" id="F0RMQ3"/>
<keyword evidence="5 12" id="KW-0812">Transmembrane</keyword>
<evidence type="ECO:0000256" key="11">
    <source>
        <dbReference type="ARBA" id="ARBA00045497"/>
    </source>
</evidence>
<evidence type="ECO:0000256" key="2">
    <source>
        <dbReference type="ARBA" id="ARBA00009765"/>
    </source>
</evidence>
<keyword evidence="7 12" id="KW-1133">Transmembrane helix</keyword>
<keyword evidence="6" id="KW-0460">Magnesium</keyword>
<accession>F0RMQ3</accession>
<keyword evidence="8" id="KW-0406">Ion transport</keyword>
<comment type="subcellular location">
    <subcellularLocation>
        <location evidence="1">Cell membrane</location>
        <topology evidence="1">Multi-pass membrane protein</topology>
    </subcellularLocation>
</comment>
<evidence type="ECO:0000256" key="6">
    <source>
        <dbReference type="ARBA" id="ARBA00022842"/>
    </source>
</evidence>
<dbReference type="PANTHER" id="PTHR46494:SF1">
    <property type="entry name" value="CORA FAMILY METAL ION TRANSPORTER (EUROFUNG)"/>
    <property type="match status" value="1"/>
</dbReference>
<evidence type="ECO:0000256" key="1">
    <source>
        <dbReference type="ARBA" id="ARBA00004651"/>
    </source>
</evidence>
<keyword evidence="14" id="KW-1185">Reference proteome</keyword>
<dbReference type="PANTHER" id="PTHR46494">
    <property type="entry name" value="CORA FAMILY METAL ION TRANSPORTER (EUROFUNG)"/>
    <property type="match status" value="1"/>
</dbReference>
<dbReference type="GO" id="GO:0015087">
    <property type="term" value="F:cobalt ion transmembrane transporter activity"/>
    <property type="evidence" value="ECO:0007669"/>
    <property type="project" value="TreeGrafter"/>
</dbReference>
<keyword evidence="4" id="KW-1003">Cell membrane</keyword>
<reference evidence="14" key="1">
    <citation type="submission" date="2011-02" db="EMBL/GenBank/DDBJ databases">
        <title>The complete sequence of chromosome of Deinococcus proteolyticus DSM 20540.</title>
        <authorList>
            <consortium name="US DOE Joint Genome Institute (JGI-PGF)"/>
            <person name="Lucas S."/>
            <person name="Copeland A."/>
            <person name="Lapidus A."/>
            <person name="Bruce D."/>
            <person name="Goodwin L."/>
            <person name="Pitluck S."/>
            <person name="Kyrpides N."/>
            <person name="Mavromatis K."/>
            <person name="Pagani I."/>
            <person name="Ivanova N."/>
            <person name="Ovchinnikova G."/>
            <person name="Zeytun A."/>
            <person name="Detter J.C."/>
            <person name="Han C."/>
            <person name="Land M."/>
            <person name="Hauser L."/>
            <person name="Markowitz V."/>
            <person name="Cheng J.-F."/>
            <person name="Hugenholtz P."/>
            <person name="Woyke T."/>
            <person name="Wu D."/>
            <person name="Pukall R."/>
            <person name="Steenblock K."/>
            <person name="Brambilla E."/>
            <person name="Klenk H.-P."/>
            <person name="Eisen J.A."/>
        </authorList>
    </citation>
    <scope>NUCLEOTIDE SEQUENCE [LARGE SCALE GENOMIC DNA]</scope>
    <source>
        <strain evidence="14">ATCC 35074 / DSM 20540 / JCM 6276 / NBRC 101906 / NCIMB 13154 / VKM Ac-1939 / CCM 2703 / MRP</strain>
    </source>
</reference>
<comment type="catalytic activity">
    <reaction evidence="10">
        <text>Mg(2+)(in) = Mg(2+)(out)</text>
        <dbReference type="Rhea" id="RHEA:29827"/>
        <dbReference type="ChEBI" id="CHEBI:18420"/>
    </reaction>
</comment>
<name>F0RMQ3_DEIPM</name>
<dbReference type="Gene3D" id="3.30.460.20">
    <property type="entry name" value="CorA soluble domain-like"/>
    <property type="match status" value="1"/>
</dbReference>
<evidence type="ECO:0000313" key="13">
    <source>
        <dbReference type="EMBL" id="ADY27121.1"/>
    </source>
</evidence>
<dbReference type="InterPro" id="IPR045861">
    <property type="entry name" value="CorA_cytoplasmic_dom"/>
</dbReference>
<dbReference type="InterPro" id="IPR045863">
    <property type="entry name" value="CorA_TM1_TM2"/>
</dbReference>
<keyword evidence="9 12" id="KW-0472">Membrane</keyword>
<protein>
    <submittedName>
        <fullName evidence="13">Mg2 transporter protein CorA family protein</fullName>
    </submittedName>
</protein>
<dbReference type="KEGG" id="dpt:Deipr_1990"/>
<reference evidence="13 14" key="2">
    <citation type="journal article" date="2012" name="Stand. Genomic Sci.">
        <title>Complete genome sequence of the orange-red pigmented, radioresistant Deinococcus proteolyticus type strain (MRP(T)).</title>
        <authorList>
            <person name="Copeland A."/>
            <person name="Zeytun A."/>
            <person name="Yassawong M."/>
            <person name="Nolan M."/>
            <person name="Lucas S."/>
            <person name="Hammon N."/>
            <person name="Deshpande S."/>
            <person name="Cheng J.F."/>
            <person name="Han C."/>
            <person name="Tapia R."/>
            <person name="Goodwin L.A."/>
            <person name="Pitluck S."/>
            <person name="Mavromatis K."/>
            <person name="Liolios K."/>
            <person name="Pagani I."/>
            <person name="Ivanova N."/>
            <person name="Mikhailova N."/>
            <person name="Pati A."/>
            <person name="Chen A."/>
            <person name="Palaniappan K."/>
            <person name="Land M."/>
            <person name="Hauser L."/>
            <person name="Jeffries C.D."/>
            <person name="Brambilla E.M."/>
            <person name="Rohde M."/>
            <person name="Sikorski J."/>
            <person name="Pukall R."/>
            <person name="Goker M."/>
            <person name="Detter J.C."/>
            <person name="Woyke T."/>
            <person name="Bristow J."/>
            <person name="Eisen J.A."/>
            <person name="Markowitz V."/>
            <person name="Hugenholtz P."/>
            <person name="Kyrpides N.C."/>
            <person name="Klenk H.P."/>
            <person name="Lapidus A."/>
        </authorList>
    </citation>
    <scope>NUCLEOTIDE SEQUENCE [LARGE SCALE GENOMIC DNA]</scope>
    <source>
        <strain evidence="14">ATCC 35074 / DSM 20540 / JCM 6276 / NBRC 101906 / NCIMB 13154 / VKM Ac-1939 / CCM 2703 / MRP</strain>
    </source>
</reference>
<feature type="transmembrane region" description="Helical" evidence="12">
    <location>
        <begin position="252"/>
        <end position="272"/>
    </location>
</feature>
<organism evidence="13 14">
    <name type="scientific">Deinococcus proteolyticus (strain ATCC 35074 / DSM 20540 / JCM 6276 / NBRC 101906 / NCIMB 13154 / VKM Ac-1939 / CCM 2703 / MRP)</name>
    <dbReference type="NCBI Taxonomy" id="693977"/>
    <lineage>
        <taxon>Bacteria</taxon>
        <taxon>Thermotogati</taxon>
        <taxon>Deinococcota</taxon>
        <taxon>Deinococci</taxon>
        <taxon>Deinococcales</taxon>
        <taxon>Deinococcaceae</taxon>
        <taxon>Deinococcus</taxon>
    </lineage>
</organism>
<dbReference type="Pfam" id="PF01544">
    <property type="entry name" value="CorA"/>
    <property type="match status" value="1"/>
</dbReference>
<evidence type="ECO:0000256" key="4">
    <source>
        <dbReference type="ARBA" id="ARBA00022475"/>
    </source>
</evidence>
<dbReference type="eggNOG" id="COG0598">
    <property type="taxonomic scope" value="Bacteria"/>
</dbReference>
<dbReference type="GO" id="GO:0005886">
    <property type="term" value="C:plasma membrane"/>
    <property type="evidence" value="ECO:0007669"/>
    <property type="project" value="UniProtKB-SubCell"/>
</dbReference>
<evidence type="ECO:0000256" key="9">
    <source>
        <dbReference type="ARBA" id="ARBA00023136"/>
    </source>
</evidence>
<dbReference type="GO" id="GO:0015095">
    <property type="term" value="F:magnesium ion transmembrane transporter activity"/>
    <property type="evidence" value="ECO:0007669"/>
    <property type="project" value="TreeGrafter"/>
</dbReference>
<sequence length="310" mass="35368">MIEAADFTGKLLDPLPGRPPADIWVHVAQPSEQELEQLQASFPMNKLALEDALEEGHPSHYSSYPEGDVLTFRFLCSPEELGEESQRLTLFLYSDRLLSLSSDEPAYLAEVRATLEHDPASSAGDIAFRLLDQGARSYAEFVHNLEDRIDELELGMFGEQQDQHQKRLVPTVFGLKQRLTQARRLCLEAQDALVLLARHASASEEDLLRFRDVRDSMNRLCKRLDTSRDNLTNLLSIYSSVQSQRMNEVMRTLAAVSTVFLPLTFLAGVWGMNFEHMPELHWPFGYALAWLSFVLVAAALTWVFRRRGWW</sequence>
<dbReference type="SUPFAM" id="SSF143865">
    <property type="entry name" value="CorA soluble domain-like"/>
    <property type="match status" value="1"/>
</dbReference>
<dbReference type="GO" id="GO:0000287">
    <property type="term" value="F:magnesium ion binding"/>
    <property type="evidence" value="ECO:0007669"/>
    <property type="project" value="TreeGrafter"/>
</dbReference>
<proteinExistence type="inferred from homology"/>
<comment type="function">
    <text evidence="11">Mediates influx of magnesium ions. Alternates between open and closed states. Activated by low cytoplasmic Mg(2+) levels. Inactive when cytoplasmic Mg(2+) levels are high.</text>
</comment>
<evidence type="ECO:0000313" key="14">
    <source>
        <dbReference type="Proteomes" id="UP000007718"/>
    </source>
</evidence>
<dbReference type="CDD" id="cd12822">
    <property type="entry name" value="TmCorA-like"/>
    <property type="match status" value="1"/>
</dbReference>
<dbReference type="GO" id="GO:0050897">
    <property type="term" value="F:cobalt ion binding"/>
    <property type="evidence" value="ECO:0007669"/>
    <property type="project" value="TreeGrafter"/>
</dbReference>
<dbReference type="EMBL" id="CP002536">
    <property type="protein sequence ID" value="ADY27121.1"/>
    <property type="molecule type" value="Genomic_DNA"/>
</dbReference>
<evidence type="ECO:0000256" key="5">
    <source>
        <dbReference type="ARBA" id="ARBA00022692"/>
    </source>
</evidence>
<dbReference type="Proteomes" id="UP000007718">
    <property type="component" value="Chromosome"/>
</dbReference>
<dbReference type="InterPro" id="IPR002523">
    <property type="entry name" value="MgTranspt_CorA/ZnTranspt_ZntB"/>
</dbReference>
<evidence type="ECO:0000256" key="10">
    <source>
        <dbReference type="ARBA" id="ARBA00034269"/>
    </source>
</evidence>
<gene>
    <name evidence="13" type="ordered locus">Deipr_1990</name>
</gene>
<evidence type="ECO:0000256" key="8">
    <source>
        <dbReference type="ARBA" id="ARBA00023065"/>
    </source>
</evidence>
<dbReference type="RefSeq" id="WP_013615729.1">
    <property type="nucleotide sequence ID" value="NC_015161.1"/>
</dbReference>
<comment type="similarity">
    <text evidence="2">Belongs to the CorA metal ion transporter (MIT) (TC 1.A.35) family.</text>
</comment>
<evidence type="ECO:0000256" key="12">
    <source>
        <dbReference type="SAM" id="Phobius"/>
    </source>
</evidence>
<dbReference type="Gene3D" id="1.20.58.340">
    <property type="entry name" value="Magnesium transport protein CorA, transmembrane region"/>
    <property type="match status" value="2"/>
</dbReference>
<feature type="transmembrane region" description="Helical" evidence="12">
    <location>
        <begin position="284"/>
        <end position="304"/>
    </location>
</feature>
<dbReference type="SUPFAM" id="SSF144083">
    <property type="entry name" value="Magnesium transport protein CorA, transmembrane region"/>
    <property type="match status" value="1"/>
</dbReference>
<dbReference type="STRING" id="693977.Deipr_1990"/>
<dbReference type="FunFam" id="1.20.58.340:FF:000004">
    <property type="entry name" value="Magnesium transport protein CorA"/>
    <property type="match status" value="1"/>
</dbReference>
<keyword evidence="3" id="KW-0813">Transport</keyword>
<dbReference type="HOGENOM" id="CLU_007127_0_0_0"/>
<evidence type="ECO:0000256" key="7">
    <source>
        <dbReference type="ARBA" id="ARBA00022989"/>
    </source>
</evidence>
<evidence type="ECO:0000256" key="3">
    <source>
        <dbReference type="ARBA" id="ARBA00022448"/>
    </source>
</evidence>